<feature type="transmembrane region" description="Helical" evidence="8">
    <location>
        <begin position="193"/>
        <end position="215"/>
    </location>
</feature>
<feature type="transmembrane region" description="Helical" evidence="8">
    <location>
        <begin position="31"/>
        <end position="52"/>
    </location>
</feature>
<evidence type="ECO:0000256" key="1">
    <source>
        <dbReference type="ARBA" id="ARBA00004651"/>
    </source>
</evidence>
<evidence type="ECO:0000256" key="3">
    <source>
        <dbReference type="ARBA" id="ARBA00022448"/>
    </source>
</evidence>
<gene>
    <name evidence="9" type="ORF">MGA5115_01236</name>
    <name evidence="10" type="ORF">MGA5116_00035</name>
</gene>
<comment type="subcellular location">
    <subcellularLocation>
        <location evidence="1 8">Cell membrane</location>
        <topology evidence="1 8">Multi-pass membrane protein</topology>
    </subcellularLocation>
</comment>
<dbReference type="RefSeq" id="WP_067033524.1">
    <property type="nucleotide sequence ID" value="NZ_FLRA01000008.1"/>
</dbReference>
<name>A0A1C3JPT1_9GAMM</name>
<evidence type="ECO:0000256" key="4">
    <source>
        <dbReference type="ARBA" id="ARBA00022475"/>
    </source>
</evidence>
<dbReference type="OrthoDB" id="554695at2"/>
<sequence length="255" mass="26761">MELFSDFSIWVVLGLFAAAFLAGLIDALAGGGGLITVPVLIAAGASPVEALATNKLQGCAGTLSASYHFVRTKQVSLSSMRIPILMTALGSFSGTLLVSYIDSGILIKMIPAILIGVAIFFYLLPTLQPLVAKLVRINMTQFAFLAGFSIGFYDGLIGPGTGAFFSTAFICLMGFSIISATAHTKILNATSNIASLILFSFTGNVLWGIGIIMGIGQWFGAQIGSRLVISRGQQLIRPLVIVMCIALSIKLLTSS</sequence>
<keyword evidence="5 8" id="KW-0812">Transmembrane</keyword>
<evidence type="ECO:0000313" key="10">
    <source>
        <dbReference type="EMBL" id="SBT19481.1"/>
    </source>
</evidence>
<evidence type="ECO:0000256" key="7">
    <source>
        <dbReference type="ARBA" id="ARBA00023136"/>
    </source>
</evidence>
<feature type="transmembrane region" description="Helical" evidence="8">
    <location>
        <begin position="82"/>
        <end position="101"/>
    </location>
</feature>
<feature type="transmembrane region" description="Helical" evidence="8">
    <location>
        <begin position="163"/>
        <end position="181"/>
    </location>
</feature>
<proteinExistence type="inferred from homology"/>
<keyword evidence="7 8" id="KW-0472">Membrane</keyword>
<feature type="transmembrane region" description="Helical" evidence="8">
    <location>
        <begin position="7"/>
        <end position="25"/>
    </location>
</feature>
<reference evidence="9 12" key="2">
    <citation type="submission" date="2016-06" db="EMBL/GenBank/DDBJ databases">
        <authorList>
            <person name="Kjaerup R.B."/>
            <person name="Dalgaard T.S."/>
            <person name="Juul-Madsen H.R."/>
        </authorList>
    </citation>
    <scope>NUCLEOTIDE SEQUENCE [LARGE SCALE GENOMIC DNA]</scope>
    <source>
        <strain evidence="9 12">CECT 5115</strain>
    </source>
</reference>
<dbReference type="GO" id="GO:0005886">
    <property type="term" value="C:plasma membrane"/>
    <property type="evidence" value="ECO:0007669"/>
    <property type="project" value="UniProtKB-SubCell"/>
</dbReference>
<protein>
    <recommendedName>
        <fullName evidence="8">Probable membrane transporter protein</fullName>
    </recommendedName>
</protein>
<dbReference type="EMBL" id="FLRB01000001">
    <property type="protein sequence ID" value="SBT19481.1"/>
    <property type="molecule type" value="Genomic_DNA"/>
</dbReference>
<keyword evidence="4 8" id="KW-1003">Cell membrane</keyword>
<evidence type="ECO:0000256" key="2">
    <source>
        <dbReference type="ARBA" id="ARBA00009142"/>
    </source>
</evidence>
<evidence type="ECO:0000256" key="8">
    <source>
        <dbReference type="RuleBase" id="RU363041"/>
    </source>
</evidence>
<evidence type="ECO:0000313" key="12">
    <source>
        <dbReference type="Proteomes" id="UP000092871"/>
    </source>
</evidence>
<dbReference type="EMBL" id="FLRA01000008">
    <property type="protein sequence ID" value="SBT17146.1"/>
    <property type="molecule type" value="Genomic_DNA"/>
</dbReference>
<keyword evidence="11" id="KW-1185">Reference proteome</keyword>
<feature type="transmembrane region" description="Helical" evidence="8">
    <location>
        <begin position="107"/>
        <end position="125"/>
    </location>
</feature>
<feature type="transmembrane region" description="Helical" evidence="8">
    <location>
        <begin position="137"/>
        <end position="157"/>
    </location>
</feature>
<keyword evidence="6 8" id="KW-1133">Transmembrane helix</keyword>
<comment type="similarity">
    <text evidence="2 8">Belongs to the 4-toluene sulfonate uptake permease (TSUP) (TC 2.A.102) family.</text>
</comment>
<evidence type="ECO:0000313" key="11">
    <source>
        <dbReference type="Proteomes" id="UP000092840"/>
    </source>
</evidence>
<organism evidence="9 12">
    <name type="scientific">Marinomonas gallaica</name>
    <dbReference type="NCBI Taxonomy" id="1806667"/>
    <lineage>
        <taxon>Bacteria</taxon>
        <taxon>Pseudomonadati</taxon>
        <taxon>Pseudomonadota</taxon>
        <taxon>Gammaproteobacteria</taxon>
        <taxon>Oceanospirillales</taxon>
        <taxon>Oceanospirillaceae</taxon>
        <taxon>Marinomonas</taxon>
    </lineage>
</organism>
<dbReference type="InterPro" id="IPR052017">
    <property type="entry name" value="TSUP"/>
</dbReference>
<evidence type="ECO:0000256" key="6">
    <source>
        <dbReference type="ARBA" id="ARBA00022989"/>
    </source>
</evidence>
<dbReference type="Proteomes" id="UP000092871">
    <property type="component" value="Unassembled WGS sequence"/>
</dbReference>
<accession>A0A1C3JPT1</accession>
<dbReference type="Pfam" id="PF01925">
    <property type="entry name" value="TauE"/>
    <property type="match status" value="1"/>
</dbReference>
<dbReference type="AlphaFoldDB" id="A0A1C3JPT1"/>
<evidence type="ECO:0000256" key="5">
    <source>
        <dbReference type="ARBA" id="ARBA00022692"/>
    </source>
</evidence>
<evidence type="ECO:0000313" key="9">
    <source>
        <dbReference type="EMBL" id="SBT17146.1"/>
    </source>
</evidence>
<dbReference type="PANTHER" id="PTHR30269">
    <property type="entry name" value="TRANSMEMBRANE PROTEIN YFCA"/>
    <property type="match status" value="1"/>
</dbReference>
<dbReference type="Proteomes" id="UP000092840">
    <property type="component" value="Unassembled WGS sequence"/>
</dbReference>
<dbReference type="InterPro" id="IPR002781">
    <property type="entry name" value="TM_pro_TauE-like"/>
</dbReference>
<dbReference type="PANTHER" id="PTHR30269:SF0">
    <property type="entry name" value="MEMBRANE TRANSPORTER PROTEIN YFCA-RELATED"/>
    <property type="match status" value="1"/>
</dbReference>
<keyword evidence="3" id="KW-0813">Transport</keyword>
<feature type="transmembrane region" description="Helical" evidence="8">
    <location>
        <begin position="235"/>
        <end position="253"/>
    </location>
</feature>
<reference evidence="10 11" key="1">
    <citation type="submission" date="2016-06" db="EMBL/GenBank/DDBJ databases">
        <authorList>
            <person name="Rodrigo-Torres L."/>
            <person name="Arahal D.R."/>
        </authorList>
    </citation>
    <scope>NUCLEOTIDE SEQUENCE [LARGE SCALE GENOMIC DNA]</scope>
    <source>
        <strain evidence="10 11">CECT 5116</strain>
    </source>
</reference>